<feature type="non-terminal residue" evidence="2">
    <location>
        <position position="74"/>
    </location>
</feature>
<dbReference type="GO" id="GO:0005576">
    <property type="term" value="C:extracellular region"/>
    <property type="evidence" value="ECO:0007669"/>
    <property type="project" value="InterPro"/>
</dbReference>
<evidence type="ECO:0000313" key="3">
    <source>
        <dbReference type="Proteomes" id="UP001066276"/>
    </source>
</evidence>
<feature type="non-terminal residue" evidence="2">
    <location>
        <position position="1"/>
    </location>
</feature>
<keyword evidence="3" id="KW-1185">Reference proteome</keyword>
<evidence type="ECO:0000259" key="1">
    <source>
        <dbReference type="PROSITE" id="PS51390"/>
    </source>
</evidence>
<dbReference type="Proteomes" id="UP001066276">
    <property type="component" value="Chromosome 5"/>
</dbReference>
<dbReference type="PROSITE" id="PS51390">
    <property type="entry name" value="WAP"/>
    <property type="match status" value="1"/>
</dbReference>
<dbReference type="Gene3D" id="4.10.75.10">
    <property type="entry name" value="Elafin-like"/>
    <property type="match status" value="1"/>
</dbReference>
<dbReference type="InterPro" id="IPR008197">
    <property type="entry name" value="WAP_dom"/>
</dbReference>
<protein>
    <recommendedName>
        <fullName evidence="1">WAP domain-containing protein</fullName>
    </recommendedName>
</protein>
<evidence type="ECO:0000313" key="2">
    <source>
        <dbReference type="EMBL" id="KAJ1158821.1"/>
    </source>
</evidence>
<dbReference type="AlphaFoldDB" id="A0AAV7S1Z2"/>
<dbReference type="GO" id="GO:0030414">
    <property type="term" value="F:peptidase inhibitor activity"/>
    <property type="evidence" value="ECO:0007669"/>
    <property type="project" value="InterPro"/>
</dbReference>
<reference evidence="2" key="1">
    <citation type="journal article" date="2022" name="bioRxiv">
        <title>Sequencing and chromosome-scale assembly of the giantPleurodeles waltlgenome.</title>
        <authorList>
            <person name="Brown T."/>
            <person name="Elewa A."/>
            <person name="Iarovenko S."/>
            <person name="Subramanian E."/>
            <person name="Araus A.J."/>
            <person name="Petzold A."/>
            <person name="Susuki M."/>
            <person name="Suzuki K.-i.T."/>
            <person name="Hayashi T."/>
            <person name="Toyoda A."/>
            <person name="Oliveira C."/>
            <person name="Osipova E."/>
            <person name="Leigh N.D."/>
            <person name="Simon A."/>
            <person name="Yun M.H."/>
        </authorList>
    </citation>
    <scope>NUCLEOTIDE SEQUENCE</scope>
    <source>
        <strain evidence="2">20211129_DDA</strain>
        <tissue evidence="2">Liver</tissue>
    </source>
</reference>
<accession>A0AAV7S1Z2</accession>
<organism evidence="2 3">
    <name type="scientific">Pleurodeles waltl</name>
    <name type="common">Iberian ribbed newt</name>
    <dbReference type="NCBI Taxonomy" id="8319"/>
    <lineage>
        <taxon>Eukaryota</taxon>
        <taxon>Metazoa</taxon>
        <taxon>Chordata</taxon>
        <taxon>Craniata</taxon>
        <taxon>Vertebrata</taxon>
        <taxon>Euteleostomi</taxon>
        <taxon>Amphibia</taxon>
        <taxon>Batrachia</taxon>
        <taxon>Caudata</taxon>
        <taxon>Salamandroidea</taxon>
        <taxon>Salamandridae</taxon>
        <taxon>Pleurodelinae</taxon>
        <taxon>Pleurodeles</taxon>
    </lineage>
</organism>
<proteinExistence type="predicted"/>
<sequence length="74" mass="8190">APHPGTCPKEIDACNLHLPPPKCQSDTDCPKTLKCSNLCGKRCVPAVRVDSDLTFSEELGNKADKWVRTRVNRK</sequence>
<name>A0AAV7S1Z2_PLEWA</name>
<comment type="caution">
    <text evidence="2">The sequence shown here is derived from an EMBL/GenBank/DDBJ whole genome shotgun (WGS) entry which is preliminary data.</text>
</comment>
<dbReference type="SUPFAM" id="SSF57256">
    <property type="entry name" value="Elafin-like"/>
    <property type="match status" value="1"/>
</dbReference>
<dbReference type="SMART" id="SM00217">
    <property type="entry name" value="WAP"/>
    <property type="match status" value="1"/>
</dbReference>
<dbReference type="EMBL" id="JANPWB010000009">
    <property type="protein sequence ID" value="KAJ1158821.1"/>
    <property type="molecule type" value="Genomic_DNA"/>
</dbReference>
<dbReference type="Pfam" id="PF00095">
    <property type="entry name" value="WAP"/>
    <property type="match status" value="1"/>
</dbReference>
<feature type="domain" description="WAP" evidence="1">
    <location>
        <begin position="1"/>
        <end position="47"/>
    </location>
</feature>
<dbReference type="InterPro" id="IPR036645">
    <property type="entry name" value="Elafin-like_sf"/>
</dbReference>
<gene>
    <name evidence="2" type="ORF">NDU88_011494</name>
</gene>